<dbReference type="PANTHER" id="PTHR30137">
    <property type="entry name" value="LUCIFERASE-LIKE MONOOXYGENASE"/>
    <property type="match status" value="1"/>
</dbReference>
<dbReference type="Pfam" id="PF00296">
    <property type="entry name" value="Bac_luciferase"/>
    <property type="match status" value="1"/>
</dbReference>
<evidence type="ECO:0000259" key="3">
    <source>
        <dbReference type="Pfam" id="PF00296"/>
    </source>
</evidence>
<proteinExistence type="predicted"/>
<dbReference type="InterPro" id="IPR036661">
    <property type="entry name" value="Luciferase-like_sf"/>
</dbReference>
<dbReference type="InterPro" id="IPR011251">
    <property type="entry name" value="Luciferase-like_dom"/>
</dbReference>
<dbReference type="Gene3D" id="3.20.20.30">
    <property type="entry name" value="Luciferase-like domain"/>
    <property type="match status" value="1"/>
</dbReference>
<dbReference type="AlphaFoldDB" id="E0X6N1"/>
<dbReference type="SUPFAM" id="SSF51679">
    <property type="entry name" value="Bacterial luciferase-like"/>
    <property type="match status" value="1"/>
</dbReference>
<dbReference type="EMBL" id="GQ844926">
    <property type="protein sequence ID" value="ACY25437.1"/>
    <property type="molecule type" value="Genomic_DNA"/>
</dbReference>
<keyword evidence="1" id="KW-0560">Oxidoreductase</keyword>
<dbReference type="InterPro" id="IPR050766">
    <property type="entry name" value="Bact_Lucif_Oxidored"/>
</dbReference>
<evidence type="ECO:0000313" key="4">
    <source>
        <dbReference type="EMBL" id="ACY25437.1"/>
    </source>
</evidence>
<keyword evidence="2" id="KW-0503">Monooxygenase</keyword>
<evidence type="ECO:0000256" key="1">
    <source>
        <dbReference type="ARBA" id="ARBA00023002"/>
    </source>
</evidence>
<accession>E0X6N1</accession>
<name>E0X6N1_9ZZZZ</name>
<reference evidence="4" key="1">
    <citation type="submission" date="2009-08" db="EMBL/GenBank/DDBJ databases">
        <title>Screening for novel FADH2-dependent halogenase genes in the metagenomes of marine sponge associated microbial consortia.</title>
        <authorList>
            <person name="Scheuermayer M."/>
            <person name="Fieseler L."/>
            <person name="Bayer K."/>
            <person name="Hentschel U."/>
        </authorList>
    </citation>
    <scope>NUCLEOTIDE SEQUENCE</scope>
</reference>
<evidence type="ECO:0000256" key="2">
    <source>
        <dbReference type="ARBA" id="ARBA00023033"/>
    </source>
</evidence>
<organism evidence="4">
    <name type="scientific">uncultured microorganism</name>
    <dbReference type="NCBI Taxonomy" id="358574"/>
    <lineage>
        <taxon>unclassified sequences</taxon>
        <taxon>environmental samples</taxon>
    </lineage>
</organism>
<sequence length="431" mass="48833">MFVGYFTERPYQDFDSGWVGATGREIEDLGMTNGDYNPRIGAELYNRYLDEKVYAEEMGFDGLMLNEHHSTPFCMGGVMNVEAAILARITKRAKIVLLGNVLPIWEDPLWLAEELAEIDMISRGRLVSGWVRGTGRESVAHNSQAPFNWERFQEAHDFVVKAWSTPGPFRWEGEHYQYRYVNPWARPYQEPHPQIWIPGVMSRNTVKWCAEHRYPYVMLATEIEPTKKSFEYYDEVARENGYEASTEHHGYLFKVHVDETEELAEEAGRKYISGPANPFLEGNQGSVRANLQNLPGLTSRTALLPTVSTFAAAARGRDAARDAALAEQEAEQDKRDADAFGTYEEQVNKYSIISGTPKTVIPKIRHVLEELRPGNIFFWDGDGAMNHEDAMRSLRLFGEEVIPAVREMGKELDLKGAFEVDTQTGAAMSGD</sequence>
<protein>
    <submittedName>
        <fullName evidence="4">Putative flavin-dependent oxidoreductase</fullName>
    </submittedName>
</protein>
<dbReference type="PANTHER" id="PTHR30137:SF8">
    <property type="entry name" value="BLR5498 PROTEIN"/>
    <property type="match status" value="1"/>
</dbReference>
<dbReference type="GO" id="GO:0016705">
    <property type="term" value="F:oxidoreductase activity, acting on paired donors, with incorporation or reduction of molecular oxygen"/>
    <property type="evidence" value="ECO:0007669"/>
    <property type="project" value="InterPro"/>
</dbReference>
<feature type="domain" description="Luciferase-like" evidence="3">
    <location>
        <begin position="46"/>
        <end position="370"/>
    </location>
</feature>